<protein>
    <recommendedName>
        <fullName evidence="4">RxLR effector protein</fullName>
    </recommendedName>
</protein>
<evidence type="ECO:0000313" key="3">
    <source>
        <dbReference type="Proteomes" id="UP000486351"/>
    </source>
</evidence>
<name>A0A6G0SC99_9STRA</name>
<dbReference type="EMBL" id="QXFY01000152">
    <property type="protein sequence ID" value="KAE9354569.1"/>
    <property type="molecule type" value="Genomic_DNA"/>
</dbReference>
<evidence type="ECO:0008006" key="4">
    <source>
        <dbReference type="Google" id="ProtNLM"/>
    </source>
</evidence>
<dbReference type="Proteomes" id="UP000486351">
    <property type="component" value="Unassembled WGS sequence"/>
</dbReference>
<organism evidence="2 3">
    <name type="scientific">Phytophthora fragariae</name>
    <dbReference type="NCBI Taxonomy" id="53985"/>
    <lineage>
        <taxon>Eukaryota</taxon>
        <taxon>Sar</taxon>
        <taxon>Stramenopiles</taxon>
        <taxon>Oomycota</taxon>
        <taxon>Peronosporomycetes</taxon>
        <taxon>Peronosporales</taxon>
        <taxon>Peronosporaceae</taxon>
        <taxon>Phytophthora</taxon>
    </lineage>
</organism>
<evidence type="ECO:0000313" key="2">
    <source>
        <dbReference type="EMBL" id="KAE9354569.1"/>
    </source>
</evidence>
<evidence type="ECO:0000256" key="1">
    <source>
        <dbReference type="SAM" id="SignalP"/>
    </source>
</evidence>
<feature type="chain" id="PRO_5026186846" description="RxLR effector protein" evidence="1">
    <location>
        <begin position="21"/>
        <end position="66"/>
    </location>
</feature>
<reference evidence="2 3" key="1">
    <citation type="submission" date="2018-09" db="EMBL/GenBank/DDBJ databases">
        <title>Genomic investigation of the strawberry pathogen Phytophthora fragariae indicates pathogenicity is determined by transcriptional variation in three key races.</title>
        <authorList>
            <person name="Adams T.M."/>
            <person name="Armitage A.D."/>
            <person name="Sobczyk M.K."/>
            <person name="Bates H.J."/>
            <person name="Dunwell J.M."/>
            <person name="Nellist C.F."/>
            <person name="Harrison R.J."/>
        </authorList>
    </citation>
    <scope>NUCLEOTIDE SEQUENCE [LARGE SCALE GENOMIC DNA]</scope>
    <source>
        <strain evidence="2 3">NOV-77</strain>
    </source>
</reference>
<feature type="signal peptide" evidence="1">
    <location>
        <begin position="1"/>
        <end position="20"/>
    </location>
</feature>
<sequence>MSMLIVALTAILVLNWGAQCVFNVLPRFQFSNVGNVPGLAMGVKRENASYIRVPSCRRERVVTAKR</sequence>
<proteinExistence type="predicted"/>
<accession>A0A6G0SC99</accession>
<keyword evidence="1" id="KW-0732">Signal</keyword>
<dbReference type="AlphaFoldDB" id="A0A6G0SC99"/>
<comment type="caution">
    <text evidence="2">The sequence shown here is derived from an EMBL/GenBank/DDBJ whole genome shotgun (WGS) entry which is preliminary data.</text>
</comment>
<gene>
    <name evidence="2" type="ORF">PF008_g4464</name>
</gene>